<gene>
    <name evidence="1" type="ORF">HUJ06_025849</name>
</gene>
<dbReference type="AlphaFoldDB" id="A0A822Y017"/>
<dbReference type="EMBL" id="DUZY01000001">
    <property type="protein sequence ID" value="DAD24385.1"/>
    <property type="molecule type" value="Genomic_DNA"/>
</dbReference>
<comment type="caution">
    <text evidence="1">The sequence shown here is derived from an EMBL/GenBank/DDBJ whole genome shotgun (WGS) entry which is preliminary data.</text>
</comment>
<sequence>MFYLSMSYFVRIQNHKTTMSAYLRVNILGAHILNKRNFLEENILKHIIICISKGSENLLSSLNANTFLRNTDIIP</sequence>
<evidence type="ECO:0000313" key="1">
    <source>
        <dbReference type="EMBL" id="DAD24385.1"/>
    </source>
</evidence>
<organism evidence="1 2">
    <name type="scientific">Nelumbo nucifera</name>
    <name type="common">Sacred lotus</name>
    <dbReference type="NCBI Taxonomy" id="4432"/>
    <lineage>
        <taxon>Eukaryota</taxon>
        <taxon>Viridiplantae</taxon>
        <taxon>Streptophyta</taxon>
        <taxon>Embryophyta</taxon>
        <taxon>Tracheophyta</taxon>
        <taxon>Spermatophyta</taxon>
        <taxon>Magnoliopsida</taxon>
        <taxon>Proteales</taxon>
        <taxon>Nelumbonaceae</taxon>
        <taxon>Nelumbo</taxon>
    </lineage>
</organism>
<reference evidence="1 2" key="1">
    <citation type="journal article" date="2020" name="Mol. Biol. Evol.">
        <title>Distinct Expression and Methylation Patterns for Genes with Different Fates following a Single Whole-Genome Duplication in Flowering Plants.</title>
        <authorList>
            <person name="Shi T."/>
            <person name="Rahmani R.S."/>
            <person name="Gugger P.F."/>
            <person name="Wang M."/>
            <person name="Li H."/>
            <person name="Zhang Y."/>
            <person name="Li Z."/>
            <person name="Wang Q."/>
            <person name="Van de Peer Y."/>
            <person name="Marchal K."/>
            <person name="Chen J."/>
        </authorList>
    </citation>
    <scope>NUCLEOTIDE SEQUENCE [LARGE SCALE GENOMIC DNA]</scope>
    <source>
        <tissue evidence="1">Leaf</tissue>
    </source>
</reference>
<proteinExistence type="predicted"/>
<accession>A0A822Y017</accession>
<protein>
    <submittedName>
        <fullName evidence="1">Uncharacterized protein</fullName>
    </submittedName>
</protein>
<evidence type="ECO:0000313" key="2">
    <source>
        <dbReference type="Proteomes" id="UP000607653"/>
    </source>
</evidence>
<keyword evidence="2" id="KW-1185">Reference proteome</keyword>
<name>A0A822Y017_NELNU</name>
<dbReference type="Proteomes" id="UP000607653">
    <property type="component" value="Unassembled WGS sequence"/>
</dbReference>